<evidence type="ECO:0000259" key="2">
    <source>
        <dbReference type="Pfam" id="PF22939"/>
    </source>
</evidence>
<dbReference type="Pfam" id="PF24883">
    <property type="entry name" value="NPHP3_N"/>
    <property type="match status" value="1"/>
</dbReference>
<evidence type="ECO:0000313" key="6">
    <source>
        <dbReference type="Proteomes" id="UP000016922"/>
    </source>
</evidence>
<keyword evidence="1" id="KW-0677">Repeat</keyword>
<evidence type="ECO:0000259" key="4">
    <source>
        <dbReference type="Pfam" id="PF24883"/>
    </source>
</evidence>
<name>S3CZK4_GLAL2</name>
<feature type="domain" description="GPI inositol-deacylase winged helix" evidence="2">
    <location>
        <begin position="527"/>
        <end position="609"/>
    </location>
</feature>
<organism evidence="5 6">
    <name type="scientific">Glarea lozoyensis (strain ATCC 20868 / MF5171)</name>
    <dbReference type="NCBI Taxonomy" id="1116229"/>
    <lineage>
        <taxon>Eukaryota</taxon>
        <taxon>Fungi</taxon>
        <taxon>Dikarya</taxon>
        <taxon>Ascomycota</taxon>
        <taxon>Pezizomycotina</taxon>
        <taxon>Leotiomycetes</taxon>
        <taxon>Helotiales</taxon>
        <taxon>Helotiaceae</taxon>
        <taxon>Glarea</taxon>
    </lineage>
</organism>
<gene>
    <name evidence="5" type="ORF">GLAREA_13032</name>
</gene>
<dbReference type="HOGENOM" id="CLU_282995_0_0_1"/>
<evidence type="ECO:0000313" key="5">
    <source>
        <dbReference type="EMBL" id="EPE30309.1"/>
    </source>
</evidence>
<dbReference type="eggNOG" id="ENOG502SJEM">
    <property type="taxonomic scope" value="Eukaryota"/>
</dbReference>
<sequence length="1102" mass="126307">MDSESTPPENDPWTLAKNRFLAELDPEEVVIFNNATLENLYYGASNYEREDSRNSKARAVLNKLAPLISAIESYGKAIDTMVNVAPLYLAPIWGCLRVTLVMAKAHAKFYDRMVETFRRIGSLLPRFRDYERIFDGTRHKRLSETLAAAYLEIIILCTQFRKSLRAQKTSTVRRIFKPMSLDSEFDDAIERFCRHKESVEAEARVCDMIEASEQRKAQLILLSAERRRKILDKLSSPNHNQRHKKLLKARHPETGQWITTCDEYQFWLASNGCSVVCCFGIPGCGKSVLTSGVIQKLTEQEIVLFHYCDYADKRTLDPSNLFGSLTRQALEKLDVIPEELATAIEREHHNGEQFADPSKTFEFFETAIKHLPRVTHVVLDGLDEATEESQKTICSQIGHSLESSHLKLFITARDDITAMLHLSASVPQLRTAMQSTSNSTDIERYIRGAIERLILDGSLAVKNKFMEETIITELIKGAKGMFLWVEFQLYDLCEAESHHGIKLVLNNLPQSLSDTYDRLLSKIEGAERQDIIERMFKWVLCTIEPLTVDQMKEAIAFTIDDTDFDSEKIVTNFNRLVRACSNLIVVDHEDTGGIVRLAHHTVHQYLLQPTYEHTRFHFSMDDAHKMAGEICLAYLNFACFDGQVSVYRTHENPELVVLEKAARTGVLMSPENPGSRAYKAFNAFRRQKALMPIDISRHLPRIPPKEPGFESFAFLSYVSRYWLWHTTHLSTNLHQTDARLTKIEQRFQSLAHRDRMLFNIRPWSSGNLRTLFYIKLNCIGILSWAFMTNHPLLMKIGERLDHDFAPHGGPYASLTLVREAWAAFLKTRKASTQFSTDIESILSSFETTSTPAPRNICTYPCEMKWLFFRLIYACRQGHVAVIQLLFSSPRVLAAPSDRDIIDYLVVEAACHGRFGTVKFFLEILGYRKFNPLIRVRIDSRNDLLGAPFYTQALNALEYAIFGGHINIVEILLYTHRGAPLETMPTSSEMILDPRPVLADSLVEHIIPNVWEYCRWLNLASDEGDISFMECLVYLERYQLNFFTDAGAREKIDAAWAQILETGPPEIFTFLFTLDHSPRSSQNLYKKLTEKTRERFDAESGIR</sequence>
<dbReference type="GeneID" id="19472072"/>
<proteinExistence type="predicted"/>
<protein>
    <recommendedName>
        <fullName evidence="7">NACHT domain-containing protein</fullName>
    </recommendedName>
</protein>
<dbReference type="InterPro" id="IPR056125">
    <property type="entry name" value="DUF7708"/>
</dbReference>
<feature type="domain" description="DUF7708" evidence="3">
    <location>
        <begin position="67"/>
        <end position="209"/>
    </location>
</feature>
<dbReference type="InterPro" id="IPR056884">
    <property type="entry name" value="NPHP3-like_N"/>
</dbReference>
<dbReference type="RefSeq" id="XP_008082702.1">
    <property type="nucleotide sequence ID" value="XM_008084511.1"/>
</dbReference>
<reference evidence="5 6" key="1">
    <citation type="journal article" date="2013" name="BMC Genomics">
        <title>Genomics-driven discovery of the pneumocandin biosynthetic gene cluster in the fungus Glarea lozoyensis.</title>
        <authorList>
            <person name="Chen L."/>
            <person name="Yue Q."/>
            <person name="Zhang X."/>
            <person name="Xiang M."/>
            <person name="Wang C."/>
            <person name="Li S."/>
            <person name="Che Y."/>
            <person name="Ortiz-Lopez F.J."/>
            <person name="Bills G.F."/>
            <person name="Liu X."/>
            <person name="An Z."/>
        </authorList>
    </citation>
    <scope>NUCLEOTIDE SEQUENCE [LARGE SCALE GENOMIC DNA]</scope>
    <source>
        <strain evidence="6">ATCC 20868 / MF5171</strain>
    </source>
</reference>
<dbReference type="Pfam" id="PF24809">
    <property type="entry name" value="DUF7708"/>
    <property type="match status" value="1"/>
</dbReference>
<evidence type="ECO:0000259" key="3">
    <source>
        <dbReference type="Pfam" id="PF24809"/>
    </source>
</evidence>
<dbReference type="PANTHER" id="PTHR10039">
    <property type="entry name" value="AMELOGENIN"/>
    <property type="match status" value="1"/>
</dbReference>
<dbReference type="Pfam" id="PF22939">
    <property type="entry name" value="WHD_GPIID"/>
    <property type="match status" value="1"/>
</dbReference>
<dbReference type="EMBL" id="KE145364">
    <property type="protein sequence ID" value="EPE30309.1"/>
    <property type="molecule type" value="Genomic_DNA"/>
</dbReference>
<feature type="domain" description="Nephrocystin 3-like N-terminal" evidence="4">
    <location>
        <begin position="254"/>
        <end position="413"/>
    </location>
</feature>
<dbReference type="PANTHER" id="PTHR10039:SF16">
    <property type="entry name" value="GPI INOSITOL-DEACYLASE"/>
    <property type="match status" value="1"/>
</dbReference>
<dbReference type="AlphaFoldDB" id="S3CZK4"/>
<dbReference type="Gene3D" id="3.40.50.300">
    <property type="entry name" value="P-loop containing nucleotide triphosphate hydrolases"/>
    <property type="match status" value="1"/>
</dbReference>
<dbReference type="OrthoDB" id="7464126at2759"/>
<evidence type="ECO:0000256" key="1">
    <source>
        <dbReference type="ARBA" id="ARBA00022737"/>
    </source>
</evidence>
<dbReference type="KEGG" id="glz:GLAREA_13032"/>
<dbReference type="Proteomes" id="UP000016922">
    <property type="component" value="Unassembled WGS sequence"/>
</dbReference>
<evidence type="ECO:0008006" key="7">
    <source>
        <dbReference type="Google" id="ProtNLM"/>
    </source>
</evidence>
<dbReference type="OMA" id="PAPRNIC"/>
<accession>S3CZK4</accession>
<dbReference type="InterPro" id="IPR027417">
    <property type="entry name" value="P-loop_NTPase"/>
</dbReference>
<keyword evidence="6" id="KW-1185">Reference proteome</keyword>
<dbReference type="SUPFAM" id="SSF52540">
    <property type="entry name" value="P-loop containing nucleoside triphosphate hydrolases"/>
    <property type="match status" value="1"/>
</dbReference>
<dbReference type="InterPro" id="IPR054471">
    <property type="entry name" value="GPIID_WHD"/>
</dbReference>
<dbReference type="InterPro" id="IPR036770">
    <property type="entry name" value="Ankyrin_rpt-contain_sf"/>
</dbReference>
<dbReference type="Gene3D" id="1.25.40.20">
    <property type="entry name" value="Ankyrin repeat-containing domain"/>
    <property type="match status" value="1"/>
</dbReference>